<feature type="domain" description="GW" evidence="11">
    <location>
        <begin position="790"/>
        <end position="877"/>
    </location>
</feature>
<evidence type="ECO:0000313" key="13">
    <source>
        <dbReference type="Proteomes" id="UP000003346"/>
    </source>
</evidence>
<feature type="binding site" evidence="5">
    <location>
        <begin position="540"/>
        <end position="542"/>
    </location>
    <ligand>
        <name>substrate</name>
    </ligand>
</feature>
<dbReference type="Pfam" id="PF02435">
    <property type="entry name" value="Glyco_hydro_68"/>
    <property type="match status" value="1"/>
</dbReference>
<dbReference type="Proteomes" id="UP000003346">
    <property type="component" value="Unassembled WGS sequence"/>
</dbReference>
<feature type="site" description="Transition state stabilizer" evidence="7">
    <location>
        <position position="446"/>
    </location>
</feature>
<evidence type="ECO:0000256" key="9">
    <source>
        <dbReference type="SAM" id="MobiDB-lite"/>
    </source>
</evidence>
<gene>
    <name evidence="12" type="primary">sacB</name>
    <name evidence="12" type="ORF">OENOO_45011</name>
</gene>
<evidence type="ECO:0000256" key="7">
    <source>
        <dbReference type="PIRSR" id="PIRSR603469-4"/>
    </source>
</evidence>
<dbReference type="EMBL" id="AAUV01000040">
    <property type="protein sequence ID" value="EAV39810.1"/>
    <property type="molecule type" value="Genomic_DNA"/>
</dbReference>
<dbReference type="GO" id="GO:0050053">
    <property type="term" value="F:levansucrase activity"/>
    <property type="evidence" value="ECO:0007669"/>
    <property type="project" value="InterPro"/>
</dbReference>
<dbReference type="InterPro" id="IPR022263">
    <property type="entry name" value="KxYKxGKxW"/>
</dbReference>
<dbReference type="InterPro" id="IPR003469">
    <property type="entry name" value="Glyco_hydro_68"/>
</dbReference>
<evidence type="ECO:0000256" key="4">
    <source>
        <dbReference type="PIRSR" id="PIRSR603469-1"/>
    </source>
</evidence>
<evidence type="ECO:0000259" key="11">
    <source>
        <dbReference type="PROSITE" id="PS51780"/>
    </source>
</evidence>
<organism evidence="12 13">
    <name type="scientific">Oenococcus oeni ATCC BAA-1163</name>
    <dbReference type="NCBI Taxonomy" id="379360"/>
    <lineage>
        <taxon>Bacteria</taxon>
        <taxon>Bacillati</taxon>
        <taxon>Bacillota</taxon>
        <taxon>Bacilli</taxon>
        <taxon>Lactobacillales</taxon>
        <taxon>Lactobacillaceae</taxon>
        <taxon>Oenococcus</taxon>
    </lineage>
</organism>
<comment type="similarity">
    <text evidence="1 8">Belongs to the glycosyl hydrolase 68 family.</text>
</comment>
<evidence type="ECO:0000256" key="5">
    <source>
        <dbReference type="PIRSR" id="PIRSR603469-2"/>
    </source>
</evidence>
<evidence type="ECO:0000256" key="8">
    <source>
        <dbReference type="RuleBase" id="RU361220"/>
    </source>
</evidence>
<dbReference type="InterPro" id="IPR023296">
    <property type="entry name" value="Glyco_hydro_beta-prop_sf"/>
</dbReference>
<protein>
    <submittedName>
        <fullName evidence="12">Levansucrase</fullName>
    </submittedName>
</protein>
<keyword evidence="3 6" id="KW-0106">Calcium</keyword>
<feature type="binding site" evidence="6">
    <location>
        <position position="510"/>
    </location>
    <ligand>
        <name>Ca(2+)</name>
        <dbReference type="ChEBI" id="CHEBI:29108"/>
        <label>1</label>
    </ligand>
</feature>
<dbReference type="GO" id="GO:0046872">
    <property type="term" value="F:metal ion binding"/>
    <property type="evidence" value="ECO:0007669"/>
    <property type="project" value="UniProtKB-KW"/>
</dbReference>
<feature type="binding site" evidence="5">
    <location>
        <begin position="445"/>
        <end position="446"/>
    </location>
    <ligand>
        <name>substrate</name>
    </ligand>
</feature>
<feature type="chain" id="PRO_5002627829" evidence="10">
    <location>
        <begin position="32"/>
        <end position="956"/>
    </location>
</feature>
<dbReference type="Gene3D" id="2.115.10.20">
    <property type="entry name" value="Glycosyl hydrolase domain, family 43"/>
    <property type="match status" value="1"/>
</dbReference>
<dbReference type="NCBIfam" id="TIGR03715">
    <property type="entry name" value="KxYKxGKxW"/>
    <property type="match status" value="1"/>
</dbReference>
<feature type="region of interest" description="Disordered" evidence="9">
    <location>
        <begin position="43"/>
        <end position="76"/>
    </location>
</feature>
<dbReference type="CDD" id="cd08997">
    <property type="entry name" value="GH68"/>
    <property type="match status" value="1"/>
</dbReference>
<feature type="binding site" evidence="6">
    <location>
        <position position="470"/>
    </location>
    <ligand>
        <name>Ca(2+)</name>
        <dbReference type="ChEBI" id="CHEBI:29108"/>
        <label>1</label>
    </ligand>
</feature>
<feature type="compositionally biased region" description="Polar residues" evidence="9">
    <location>
        <begin position="55"/>
        <end position="68"/>
    </location>
</feature>
<evidence type="ECO:0000313" key="12">
    <source>
        <dbReference type="EMBL" id="EAV39810.1"/>
    </source>
</evidence>
<sequence length="956" mass="103819">MHKKMYKSGKTWLIGIVLASGMLLFPLSANADISVNSQGNATKSISTDQQKTESNETTQDSSLDSTRQVESETAELQTETVVSSVSELKSSAASSASNDVTAASSASSFANSAVAKSAEISSAAVASSAALIESQEAARASYFASLYPQLNSQAVSYAGLLSSDVSSLTDSQIAALNSDYWSGSSQASTLNASDMSTFDQDWQNSSYAYPEIDSSKVENLSAADMVDSTPNVTTGEVDTQAVQLDVWDSWPLQNAQTGAAQSITINGKKYQIVIAMAGRPDTWSDGHLYIFYKNDDGSAALDQWKSGGAIFPSVPTDVDYTYGVNQDTASAWVGANPLVQDSNLSFHENQPVEAEQWSGSAVLNSDNTIQLYYTSVEIADNYAYLATATLSLASNSAGGIYVSGIKNDHIIFSGDGHYYLTNKQIFDYESQEEKNGEPQVLNGMRDPHVIVVNGQRYLAFESTTLVDNGQGIVEDTNDLSDYANDLNDAVNTQNTILLSSSNTNTAKISNAVIGLLKLDENNNVTVVLPPIITATMASTEIERPSIVPMNGKFYLFVATRVSRSSIDDTVNNGDVMMLGYVSNSIDGPYKPLNNNGLVVTGTDPQNSRTFTYSYFAIRVPNTNRIIITSYMSNRNFASGQDMYSTFAPSFEISVNGDQTSIIPNSVLAQGSITESDEAFSIGQDLSNINYFGADILSSENENYDGVIVQTKRNDGVFFDGPAFTSKDTLKANDNGTNYNGDFVTVVESVTTKRYNGLLYTFLKVNDKSKNITYWIDQRAIEPIHYDSITSTELKNQWAVIDENKRNDGIYYYGPALTDYLSMTANTSGKTVNGDTVYVTEIDTTLRKSNGEKYQYAKIQDGNKVYWIDIRALDFSKYAEITSSNDQNFSAYINESNQDDGIYTDGPALTSPTTMKSNGSAKSINGDPVSVVAFSKTIRANGKTYSYFKVNDGQKTY</sequence>
<dbReference type="InterPro" id="IPR038200">
    <property type="entry name" value="GW_dom_sf"/>
</dbReference>
<evidence type="ECO:0000256" key="1">
    <source>
        <dbReference type="ARBA" id="ARBA00006775"/>
    </source>
</evidence>
<evidence type="ECO:0000256" key="10">
    <source>
        <dbReference type="SAM" id="SignalP"/>
    </source>
</evidence>
<proteinExistence type="inferred from homology"/>
<feature type="domain" description="GW" evidence="11">
    <location>
        <begin position="882"/>
        <end position="956"/>
    </location>
</feature>
<dbReference type="PROSITE" id="PS51780">
    <property type="entry name" value="GW"/>
    <property type="match status" value="3"/>
</dbReference>
<reference evidence="12 13" key="1">
    <citation type="submission" date="2006-11" db="EMBL/GenBank/DDBJ databases">
        <authorList>
            <consortium name="Laboratoire de Microbiologie (Universite Bourgogne)"/>
            <consortium name="GENOME Express"/>
            <consortium name="UMR Oenologie Ampelologie (Universite Bordeaux 2)"/>
            <person name="Guzzo J."/>
        </authorList>
    </citation>
    <scope>NUCLEOTIDE SEQUENCE [LARGE SCALE GENOMIC DNA]</scope>
    <source>
        <strain evidence="12 13">ATCC BAA-1163</strain>
    </source>
</reference>
<name>A0NI59_OENOE</name>
<dbReference type="GO" id="GO:0009758">
    <property type="term" value="P:carbohydrate utilization"/>
    <property type="evidence" value="ECO:0007669"/>
    <property type="project" value="InterPro"/>
</dbReference>
<feature type="binding site" evidence="5">
    <location>
        <position position="560"/>
    </location>
    <ligand>
        <name>substrate</name>
    </ligand>
</feature>
<evidence type="ECO:0000256" key="6">
    <source>
        <dbReference type="PIRSR" id="PIRSR603469-3"/>
    </source>
</evidence>
<feature type="binding site" evidence="5">
    <location>
        <position position="247"/>
    </location>
    <ligand>
        <name>substrate</name>
    </ligand>
</feature>
<evidence type="ECO:0000256" key="3">
    <source>
        <dbReference type="ARBA" id="ARBA00022837"/>
    </source>
</evidence>
<comment type="caution">
    <text evidence="12">The sequence shown here is derived from an EMBL/GenBank/DDBJ whole genome shotgun (WGS) entry which is preliminary data.</text>
</comment>
<feature type="binding site" evidence="5">
    <location>
        <position position="358"/>
    </location>
    <ligand>
        <name>substrate</name>
    </ligand>
</feature>
<dbReference type="SUPFAM" id="SSF82057">
    <property type="entry name" value="Prokaryotic SH3-related domain"/>
    <property type="match status" value="2"/>
</dbReference>
<keyword evidence="2 10" id="KW-0732">Signal</keyword>
<keyword evidence="6" id="KW-0479">Metal-binding</keyword>
<comment type="cofactor">
    <cofactor evidence="6">
        <name>Ca(2+)</name>
        <dbReference type="ChEBI" id="CHEBI:29108"/>
    </cofactor>
</comment>
<dbReference type="AlphaFoldDB" id="A0NI59"/>
<dbReference type="Pfam" id="PF19258">
    <property type="entry name" value="KxYKxGKxW_sig"/>
    <property type="match status" value="1"/>
</dbReference>
<feature type="active site" description="Proton donor/acceptor" evidence="4">
    <location>
        <position position="542"/>
    </location>
</feature>
<feature type="active site" description="Nucleophile" evidence="4">
    <location>
        <position position="248"/>
    </location>
</feature>
<feature type="signal peptide" evidence="10">
    <location>
        <begin position="1"/>
        <end position="31"/>
    </location>
</feature>
<accession>A0NI59</accession>
<dbReference type="SUPFAM" id="SSF75005">
    <property type="entry name" value="Arabinanase/levansucrase/invertase"/>
    <property type="match status" value="1"/>
</dbReference>
<dbReference type="HOGENOM" id="CLU_308558_0_0_9"/>
<feature type="domain" description="GW" evidence="11">
    <location>
        <begin position="697"/>
        <end position="785"/>
    </location>
</feature>
<dbReference type="Gene3D" id="2.30.30.170">
    <property type="match status" value="3"/>
</dbReference>
<dbReference type="InterPro" id="IPR025987">
    <property type="entry name" value="GW_dom"/>
</dbReference>
<dbReference type="Pfam" id="PF13457">
    <property type="entry name" value="GW"/>
    <property type="match status" value="3"/>
</dbReference>
<evidence type="ECO:0000256" key="2">
    <source>
        <dbReference type="ARBA" id="ARBA00022729"/>
    </source>
</evidence>